<reference evidence="1" key="1">
    <citation type="submission" date="2014-09" db="EMBL/GenBank/DDBJ databases">
        <authorList>
            <person name="Magalhaes I.L.F."/>
            <person name="Oliveira U."/>
            <person name="Santos F.R."/>
            <person name="Vidigal T.H.D.A."/>
            <person name="Brescovit A.D."/>
            <person name="Santos A.J."/>
        </authorList>
    </citation>
    <scope>NUCLEOTIDE SEQUENCE</scope>
    <source>
        <tissue evidence="1">Shoot tissue taken approximately 20 cm above the soil surface</tissue>
    </source>
</reference>
<reference evidence="1" key="2">
    <citation type="journal article" date="2015" name="Data Brief">
        <title>Shoot transcriptome of the giant reed, Arundo donax.</title>
        <authorList>
            <person name="Barrero R.A."/>
            <person name="Guerrero F.D."/>
            <person name="Moolhuijzen P."/>
            <person name="Goolsby J.A."/>
            <person name="Tidwell J."/>
            <person name="Bellgard S.E."/>
            <person name="Bellgard M.I."/>
        </authorList>
    </citation>
    <scope>NUCLEOTIDE SEQUENCE</scope>
    <source>
        <tissue evidence="1">Shoot tissue taken approximately 20 cm above the soil surface</tissue>
    </source>
</reference>
<protein>
    <submittedName>
        <fullName evidence="1">Uncharacterized protein</fullName>
    </submittedName>
</protein>
<accession>A0A0A9EU02</accession>
<organism evidence="1">
    <name type="scientific">Arundo donax</name>
    <name type="common">Giant reed</name>
    <name type="synonym">Donax arundinaceus</name>
    <dbReference type="NCBI Taxonomy" id="35708"/>
    <lineage>
        <taxon>Eukaryota</taxon>
        <taxon>Viridiplantae</taxon>
        <taxon>Streptophyta</taxon>
        <taxon>Embryophyta</taxon>
        <taxon>Tracheophyta</taxon>
        <taxon>Spermatophyta</taxon>
        <taxon>Magnoliopsida</taxon>
        <taxon>Liliopsida</taxon>
        <taxon>Poales</taxon>
        <taxon>Poaceae</taxon>
        <taxon>PACMAD clade</taxon>
        <taxon>Arundinoideae</taxon>
        <taxon>Arundineae</taxon>
        <taxon>Arundo</taxon>
    </lineage>
</organism>
<dbReference type="EMBL" id="GBRH01196525">
    <property type="protein sequence ID" value="JAE01371.1"/>
    <property type="molecule type" value="Transcribed_RNA"/>
</dbReference>
<proteinExistence type="predicted"/>
<name>A0A0A9EU02_ARUDO</name>
<dbReference type="AlphaFoldDB" id="A0A0A9EU02"/>
<evidence type="ECO:0000313" key="1">
    <source>
        <dbReference type="EMBL" id="JAE01371.1"/>
    </source>
</evidence>
<sequence length="30" mass="3621">MPLPSFFNHVHHREGEVQVIFLSYFSFLEI</sequence>